<feature type="transmembrane region" description="Helical" evidence="13">
    <location>
        <begin position="176"/>
        <end position="201"/>
    </location>
</feature>
<evidence type="ECO:0000313" key="17">
    <source>
        <dbReference type="EMBL" id="UYF96412.1"/>
    </source>
</evidence>
<keyword evidence="7 12" id="KW-0132">Cell division</keyword>
<keyword evidence="9 13" id="KW-1133">Transmembrane helix</keyword>
<evidence type="ECO:0000313" key="16">
    <source>
        <dbReference type="EMBL" id="GES38357.1"/>
    </source>
</evidence>
<dbReference type="PIRSF" id="PIRSF003097">
    <property type="entry name" value="FtsX"/>
    <property type="match status" value="1"/>
</dbReference>
<keyword evidence="8 13" id="KW-0812">Transmembrane</keyword>
<evidence type="ECO:0000256" key="2">
    <source>
        <dbReference type="ARBA" id="ARBA00004651"/>
    </source>
</evidence>
<evidence type="ECO:0000259" key="15">
    <source>
        <dbReference type="Pfam" id="PF18075"/>
    </source>
</evidence>
<dbReference type="Pfam" id="PF02687">
    <property type="entry name" value="FtsX"/>
    <property type="match status" value="1"/>
</dbReference>
<evidence type="ECO:0000256" key="6">
    <source>
        <dbReference type="ARBA" id="ARBA00022475"/>
    </source>
</evidence>
<dbReference type="InterPro" id="IPR004513">
    <property type="entry name" value="FtsX"/>
</dbReference>
<dbReference type="PANTHER" id="PTHR47755">
    <property type="entry name" value="CELL DIVISION PROTEIN FTSX"/>
    <property type="match status" value="1"/>
</dbReference>
<evidence type="ECO:0000313" key="19">
    <source>
        <dbReference type="Proteomes" id="UP001163947"/>
    </source>
</evidence>
<reference evidence="17" key="3">
    <citation type="submission" date="2022-09" db="EMBL/GenBank/DDBJ databases">
        <title>The genome sequence of Rhodococcus aetherivorans N1.</title>
        <authorList>
            <person name="Jiang W."/>
        </authorList>
    </citation>
    <scope>NUCLEOTIDE SEQUENCE</scope>
    <source>
        <strain evidence="17">N1</strain>
    </source>
</reference>
<evidence type="ECO:0000256" key="8">
    <source>
        <dbReference type="ARBA" id="ARBA00022692"/>
    </source>
</evidence>
<dbReference type="InterPro" id="IPR040690">
    <property type="entry name" value="FtsX_ECD"/>
</dbReference>
<dbReference type="GeneID" id="83621140"/>
<accession>A0A0F6VK25</accession>
<dbReference type="GO" id="GO:0005886">
    <property type="term" value="C:plasma membrane"/>
    <property type="evidence" value="ECO:0007669"/>
    <property type="project" value="UniProtKB-SubCell"/>
</dbReference>
<evidence type="ECO:0000256" key="9">
    <source>
        <dbReference type="ARBA" id="ARBA00022989"/>
    </source>
</evidence>
<dbReference type="PANTHER" id="PTHR47755:SF1">
    <property type="entry name" value="CELL DIVISION PROTEIN FTSX"/>
    <property type="match status" value="1"/>
</dbReference>
<evidence type="ECO:0000313" key="18">
    <source>
        <dbReference type="Proteomes" id="UP000325466"/>
    </source>
</evidence>
<reference evidence="16 18" key="1">
    <citation type="journal article" date="2018" name="Biodegradation">
        <title>1,4-Dioxane degradation characteristics of Rhodococcus aetherivorans JCM 14343.</title>
        <authorList>
            <person name="Inoue D."/>
            <person name="Tsunoda T."/>
            <person name="Yamamoto N."/>
            <person name="Ike M."/>
            <person name="Sei K."/>
        </authorList>
    </citation>
    <scope>NUCLEOTIDE SEQUENCE [LARGE SCALE GENOMIC DNA]</scope>
    <source>
        <strain evidence="16 18">JCM 14343</strain>
    </source>
</reference>
<keyword evidence="6 12" id="KW-1003">Cell membrane</keyword>
<evidence type="ECO:0000256" key="7">
    <source>
        <dbReference type="ARBA" id="ARBA00022618"/>
    </source>
</evidence>
<evidence type="ECO:0000256" key="11">
    <source>
        <dbReference type="ARBA" id="ARBA00023306"/>
    </source>
</evidence>
<evidence type="ECO:0000256" key="10">
    <source>
        <dbReference type="ARBA" id="ARBA00023136"/>
    </source>
</evidence>
<feature type="transmembrane region" description="Helical" evidence="13">
    <location>
        <begin position="278"/>
        <end position="299"/>
    </location>
</feature>
<reference evidence="16" key="2">
    <citation type="submission" date="2019-10" db="EMBL/GenBank/DDBJ databases">
        <title>Draft genome sequence of Rhodococcus aetherivorans JCM 14343.</title>
        <authorList>
            <person name="Inoue D."/>
            <person name="Nakazawa M."/>
            <person name="Yamamoto N."/>
            <person name="Sei K."/>
            <person name="Ike M."/>
        </authorList>
    </citation>
    <scope>NUCLEOTIDE SEQUENCE</scope>
    <source>
        <strain evidence="16">JCM 14343</strain>
    </source>
</reference>
<evidence type="ECO:0000259" key="14">
    <source>
        <dbReference type="Pfam" id="PF02687"/>
    </source>
</evidence>
<evidence type="ECO:0000256" key="5">
    <source>
        <dbReference type="ARBA" id="ARBA00021907"/>
    </source>
</evidence>
<keyword evidence="18" id="KW-1185">Reference proteome</keyword>
<accession>N1M729</accession>
<dbReference type="Gene3D" id="3.30.70.3040">
    <property type="match status" value="1"/>
</dbReference>
<evidence type="ECO:0000256" key="1">
    <source>
        <dbReference type="ARBA" id="ARBA00003552"/>
    </source>
</evidence>
<name>A0A059MN05_9NOCA</name>
<dbReference type="GO" id="GO:0051301">
    <property type="term" value="P:cell division"/>
    <property type="evidence" value="ECO:0007669"/>
    <property type="project" value="UniProtKB-KW"/>
</dbReference>
<feature type="domain" description="FtsX extracellular" evidence="15">
    <location>
        <begin position="56"/>
        <end position="156"/>
    </location>
</feature>
<evidence type="ECO:0000256" key="13">
    <source>
        <dbReference type="SAM" id="Phobius"/>
    </source>
</evidence>
<comment type="similarity">
    <text evidence="3 12">Belongs to the ABC-4 integral membrane protein family. FtsX subfamily.</text>
</comment>
<dbReference type="InterPro" id="IPR003838">
    <property type="entry name" value="ABC3_permease_C"/>
</dbReference>
<dbReference type="InterPro" id="IPR047929">
    <property type="entry name" value="FtsX_actino"/>
</dbReference>
<comment type="subcellular location">
    <subcellularLocation>
        <location evidence="2">Cell membrane</location>
        <topology evidence="2">Multi-pass membrane protein</topology>
    </subcellularLocation>
</comment>
<evidence type="ECO:0000256" key="3">
    <source>
        <dbReference type="ARBA" id="ARBA00007379"/>
    </source>
</evidence>
<dbReference type="EMBL" id="BLAH01000094">
    <property type="protein sequence ID" value="GES38357.1"/>
    <property type="molecule type" value="Genomic_DNA"/>
</dbReference>
<dbReference type="EMBL" id="CP106982">
    <property type="protein sequence ID" value="UYF96412.1"/>
    <property type="molecule type" value="Genomic_DNA"/>
</dbReference>
<proteinExistence type="inferred from homology"/>
<dbReference type="Proteomes" id="UP000325466">
    <property type="component" value="Unassembled WGS sequence"/>
</dbReference>
<feature type="domain" description="ABC3 transporter permease C-terminal" evidence="14">
    <location>
        <begin position="179"/>
        <end position="296"/>
    </location>
</feature>
<gene>
    <name evidence="17" type="primary">ftsX</name>
    <name evidence="17" type="ORF">OCS65_11945</name>
    <name evidence="16" type="ORF">RAJCM14343_3621</name>
</gene>
<dbReference type="KEGG" id="rav:AAT18_16805"/>
<keyword evidence="10 12" id="KW-0472">Membrane</keyword>
<dbReference type="RefSeq" id="WP_006940612.1">
    <property type="nucleotide sequence ID" value="NZ_BAAAYP010000019.1"/>
</dbReference>
<sequence length="301" mass="32641">MRASFILSEVVTGLRRNLTMTVAMILTTAISLGLFGAGLLVVQMADKTQQIFLDRVEVQVFLTDDISTLDPDCEQDICRTLRSDLENTPAVVSVQYLNREDAVADATERVFKDQPELAELVSAESFPASFKIKLSDPDRFGVIEDQFAVRPGVDSVLNQKDLVERLFSVLGGVRNAAFAIATVQAVAAILLIANMVQIAAFTRRTEVGIMRLVGATRWYTQLPFLLEAVVAAVIGAALAIAGLFVAKGAFVDEVLSEVYEANIVARISNSDVLLVSPILVLVGVGMAALTAYVTLRLYVRE</sequence>
<accession>A0A059MN05</accession>
<organism evidence="17 19">
    <name type="scientific">Rhodococcus aetherivorans</name>
    <dbReference type="NCBI Taxonomy" id="191292"/>
    <lineage>
        <taxon>Bacteria</taxon>
        <taxon>Bacillati</taxon>
        <taxon>Actinomycetota</taxon>
        <taxon>Actinomycetes</taxon>
        <taxon>Mycobacteriales</taxon>
        <taxon>Nocardiaceae</taxon>
        <taxon>Rhodococcus</taxon>
    </lineage>
</organism>
<dbReference type="NCBIfam" id="NF038346">
    <property type="entry name" value="FtsX_actino"/>
    <property type="match status" value="1"/>
</dbReference>
<dbReference type="AlphaFoldDB" id="A0A059MN05"/>
<comment type="subunit">
    <text evidence="4">Forms a membrane-associated complex with FtsE.</text>
</comment>
<keyword evidence="11 12" id="KW-0131">Cell cycle</keyword>
<dbReference type="Pfam" id="PF18075">
    <property type="entry name" value="FtsX_ECD"/>
    <property type="match status" value="1"/>
</dbReference>
<evidence type="ECO:0000256" key="4">
    <source>
        <dbReference type="ARBA" id="ARBA00011160"/>
    </source>
</evidence>
<dbReference type="Proteomes" id="UP001163947">
    <property type="component" value="Chromosome"/>
</dbReference>
<comment type="function">
    <text evidence="1">Part of the ABC transporter FtsEX involved in cellular division.</text>
</comment>
<feature type="transmembrane region" description="Helical" evidence="13">
    <location>
        <begin position="222"/>
        <end position="246"/>
    </location>
</feature>
<feature type="transmembrane region" description="Helical" evidence="13">
    <location>
        <begin position="21"/>
        <end position="45"/>
    </location>
</feature>
<evidence type="ECO:0000256" key="12">
    <source>
        <dbReference type="PIRNR" id="PIRNR003097"/>
    </source>
</evidence>
<protein>
    <recommendedName>
        <fullName evidence="5 12">Cell division protein FtsX</fullName>
    </recommendedName>
</protein>